<feature type="domain" description="ABM" evidence="1">
    <location>
        <begin position="2"/>
        <end position="90"/>
    </location>
</feature>
<keyword evidence="2" id="KW-0560">Oxidoreductase</keyword>
<reference evidence="2 3" key="1">
    <citation type="submission" date="2016-02" db="EMBL/GenBank/DDBJ databases">
        <title>Genome sequencing of a beta-galactosidase producing bacteria Rhizobium sp. 59.</title>
        <authorList>
            <person name="Wang D."/>
            <person name="Kot W."/>
            <person name="Qin Y."/>
            <person name="Hansen L."/>
            <person name="Naqvi K."/>
            <person name="Rensing C."/>
        </authorList>
    </citation>
    <scope>NUCLEOTIDE SEQUENCE [LARGE SCALE GENOMIC DNA]</scope>
    <source>
        <strain evidence="2 3">59</strain>
    </source>
</reference>
<accession>A0A657LUQ7</accession>
<dbReference type="Proteomes" id="UP000182661">
    <property type="component" value="Unassembled WGS sequence"/>
</dbReference>
<dbReference type="SUPFAM" id="SSF54909">
    <property type="entry name" value="Dimeric alpha+beta barrel"/>
    <property type="match status" value="1"/>
</dbReference>
<dbReference type="GO" id="GO:0004497">
    <property type="term" value="F:monooxygenase activity"/>
    <property type="evidence" value="ECO:0007669"/>
    <property type="project" value="UniProtKB-KW"/>
</dbReference>
<evidence type="ECO:0000259" key="1">
    <source>
        <dbReference type="PROSITE" id="PS51725"/>
    </source>
</evidence>
<keyword evidence="2" id="KW-0503">Monooxygenase</keyword>
<dbReference type="OrthoDB" id="287932at2"/>
<keyword evidence="3" id="KW-1185">Reference proteome</keyword>
<dbReference type="Gene3D" id="3.30.70.100">
    <property type="match status" value="1"/>
</dbReference>
<evidence type="ECO:0000313" key="2">
    <source>
        <dbReference type="EMBL" id="OJF98249.1"/>
    </source>
</evidence>
<protein>
    <submittedName>
        <fullName evidence="2">Antibiotic biosynthesis monooxygenase</fullName>
    </submittedName>
</protein>
<comment type="caution">
    <text evidence="2">The sequence shown here is derived from an EMBL/GenBank/DDBJ whole genome shotgun (WGS) entry which is preliminary data.</text>
</comment>
<name>A0A657LUQ7_9HYPH</name>
<dbReference type="AlphaFoldDB" id="A0A657LUQ7"/>
<dbReference type="PROSITE" id="PS51725">
    <property type="entry name" value="ABM"/>
    <property type="match status" value="1"/>
</dbReference>
<dbReference type="InterPro" id="IPR007138">
    <property type="entry name" value="ABM_dom"/>
</dbReference>
<organism evidence="2 3">
    <name type="scientific">Pararhizobium antarcticum</name>
    <dbReference type="NCBI Taxonomy" id="1798805"/>
    <lineage>
        <taxon>Bacteria</taxon>
        <taxon>Pseudomonadati</taxon>
        <taxon>Pseudomonadota</taxon>
        <taxon>Alphaproteobacteria</taxon>
        <taxon>Hyphomicrobiales</taxon>
        <taxon>Rhizobiaceae</taxon>
        <taxon>Rhizobium/Agrobacterium group</taxon>
        <taxon>Pararhizobium</taxon>
    </lineage>
</organism>
<dbReference type="InterPro" id="IPR050744">
    <property type="entry name" value="AI-2_Isomerase_LsrG"/>
</dbReference>
<dbReference type="PANTHER" id="PTHR33336:SF3">
    <property type="entry name" value="ABM DOMAIN-CONTAINING PROTEIN"/>
    <property type="match status" value="1"/>
</dbReference>
<gene>
    <name evidence="2" type="ORF">AX760_14875</name>
</gene>
<dbReference type="EMBL" id="LSRP01000077">
    <property type="protein sequence ID" value="OJF98249.1"/>
    <property type="molecule type" value="Genomic_DNA"/>
</dbReference>
<dbReference type="PANTHER" id="PTHR33336">
    <property type="entry name" value="QUINOL MONOOXYGENASE YGIN-RELATED"/>
    <property type="match status" value="1"/>
</dbReference>
<evidence type="ECO:0000313" key="3">
    <source>
        <dbReference type="Proteomes" id="UP000182661"/>
    </source>
</evidence>
<dbReference type="RefSeq" id="WP_071832628.1">
    <property type="nucleotide sequence ID" value="NZ_LSRP01000077.1"/>
</dbReference>
<dbReference type="InterPro" id="IPR011008">
    <property type="entry name" value="Dimeric_a/b-barrel"/>
</dbReference>
<proteinExistence type="predicted"/>
<dbReference type="Pfam" id="PF03992">
    <property type="entry name" value="ABM"/>
    <property type="match status" value="1"/>
</dbReference>
<sequence>MVYVVAYVKVQQGRAADVVAVAQPLIAAARLEKDCLSYDLYQKPGVADTLVFVENWRSRASFDAHLTHRPAKAFQRATASLVIDGRVELFHPEKVEVL</sequence>